<comment type="caution">
    <text evidence="2">The sequence shown here is derived from an EMBL/GenBank/DDBJ whole genome shotgun (WGS) entry which is preliminary data.</text>
</comment>
<keyword evidence="1" id="KW-0812">Transmembrane</keyword>
<protein>
    <recommendedName>
        <fullName evidence="4">Vitamin B12 transport system permease protein</fullName>
    </recommendedName>
</protein>
<evidence type="ECO:0008006" key="4">
    <source>
        <dbReference type="Google" id="ProtNLM"/>
    </source>
</evidence>
<dbReference type="RefSeq" id="WP_131411468.1">
    <property type="nucleotide sequence ID" value="NZ_SJTG01000005.1"/>
</dbReference>
<feature type="transmembrane region" description="Helical" evidence="1">
    <location>
        <begin position="88"/>
        <end position="109"/>
    </location>
</feature>
<organism evidence="2 3">
    <name type="scientific">Dyella soli</name>
    <dbReference type="NCBI Taxonomy" id="522319"/>
    <lineage>
        <taxon>Bacteria</taxon>
        <taxon>Pseudomonadati</taxon>
        <taxon>Pseudomonadota</taxon>
        <taxon>Gammaproteobacteria</taxon>
        <taxon>Lysobacterales</taxon>
        <taxon>Rhodanobacteraceae</taxon>
        <taxon>Dyella</taxon>
    </lineage>
</organism>
<sequence>MNPRVAFSSLFALVSALMLGMAAGAVWMVPTLYLQQALPWLAIPAGWLLGKAMRAWVRPPGLQAALLAALAMLLAAIYVNVLMAAARIAGLMGMGLIDALHTAGVGLLVQLADLGHTSADNVWYAIGLGLAALTAFRASRQPDAGG</sequence>
<keyword evidence="1" id="KW-0472">Membrane</keyword>
<proteinExistence type="predicted"/>
<dbReference type="EMBL" id="SJTG01000005">
    <property type="protein sequence ID" value="TCI06740.1"/>
    <property type="molecule type" value="Genomic_DNA"/>
</dbReference>
<evidence type="ECO:0000313" key="3">
    <source>
        <dbReference type="Proteomes" id="UP000291822"/>
    </source>
</evidence>
<gene>
    <name evidence="2" type="ORF">EZM97_29340</name>
</gene>
<reference evidence="2 3" key="1">
    <citation type="submission" date="2019-02" db="EMBL/GenBank/DDBJ databases">
        <title>Dyella amyloliquefaciens sp. nov., isolated from forest soil.</title>
        <authorList>
            <person name="Gao Z.-H."/>
            <person name="Qiu L.-H."/>
        </authorList>
    </citation>
    <scope>NUCLEOTIDE SEQUENCE [LARGE SCALE GENOMIC DNA]</scope>
    <source>
        <strain evidence="2 3">KACC 12747</strain>
    </source>
</reference>
<evidence type="ECO:0000256" key="1">
    <source>
        <dbReference type="SAM" id="Phobius"/>
    </source>
</evidence>
<accession>A0A4R0YKY5</accession>
<feature type="transmembrane region" description="Helical" evidence="1">
    <location>
        <begin position="121"/>
        <end position="139"/>
    </location>
</feature>
<dbReference type="AlphaFoldDB" id="A0A4R0YKY5"/>
<feature type="transmembrane region" description="Helical" evidence="1">
    <location>
        <begin position="62"/>
        <end position="82"/>
    </location>
</feature>
<keyword evidence="1" id="KW-1133">Transmembrane helix</keyword>
<name>A0A4R0YKY5_9GAMM</name>
<evidence type="ECO:0000313" key="2">
    <source>
        <dbReference type="EMBL" id="TCI06740.1"/>
    </source>
</evidence>
<keyword evidence="3" id="KW-1185">Reference proteome</keyword>
<dbReference type="Proteomes" id="UP000291822">
    <property type="component" value="Unassembled WGS sequence"/>
</dbReference>